<protein>
    <submittedName>
        <fullName evidence="2">Uncharacterized protein</fullName>
    </submittedName>
</protein>
<feature type="transmembrane region" description="Helical" evidence="1">
    <location>
        <begin position="189"/>
        <end position="211"/>
    </location>
</feature>
<keyword evidence="1" id="KW-0812">Transmembrane</keyword>
<dbReference type="EnsemblProtists" id="PYU1_T012007">
    <property type="protein sequence ID" value="PYU1_T012007"/>
    <property type="gene ID" value="PYU1_G011981"/>
</dbReference>
<dbReference type="VEuPathDB" id="FungiDB:PYU1_G011981"/>
<reference evidence="2" key="3">
    <citation type="submission" date="2015-02" db="UniProtKB">
        <authorList>
            <consortium name="EnsemblProtists"/>
        </authorList>
    </citation>
    <scope>IDENTIFICATION</scope>
    <source>
        <strain evidence="2">DAOM BR144</strain>
    </source>
</reference>
<reference evidence="3" key="2">
    <citation type="submission" date="2010-04" db="EMBL/GenBank/DDBJ databases">
        <authorList>
            <person name="Buell R."/>
            <person name="Hamilton J."/>
            <person name="Hostetler J."/>
        </authorList>
    </citation>
    <scope>NUCLEOTIDE SEQUENCE [LARGE SCALE GENOMIC DNA]</scope>
    <source>
        <strain evidence="3">DAOM:BR144</strain>
    </source>
</reference>
<feature type="transmembrane region" description="Helical" evidence="1">
    <location>
        <begin position="231"/>
        <end position="253"/>
    </location>
</feature>
<sequence length="260" mass="29493">MTGVWFRTAIRAWESIQVELHGTYSVERMYQLKAYSESTSLARVIGILVLPSRGLGHSHTFWIRALLAVWIAHLAILGQLRQFVVEFPITRCQVVIISLLTGAAGIAFAFWMACQIGFPLPFMIAMEAPVSVLGFTAALLIGWGHFLQENPHVRTDLVTYVTIVFIQLALIYVYPAFSFAFRRLTSSNQTAFALFLPVMKLAFKNCISYVVRHMEDSKPQVVIFNIEIFHAFYVTATMQNATSMSTILLLMSIDMLQNWW</sequence>
<dbReference type="InParanoid" id="K3X458"/>
<feature type="transmembrane region" description="Helical" evidence="1">
    <location>
        <begin position="124"/>
        <end position="145"/>
    </location>
</feature>
<evidence type="ECO:0000313" key="3">
    <source>
        <dbReference type="Proteomes" id="UP000019132"/>
    </source>
</evidence>
<dbReference type="eggNOG" id="ENOG502RVQU">
    <property type="taxonomic scope" value="Eukaryota"/>
</dbReference>
<keyword evidence="3" id="KW-1185">Reference proteome</keyword>
<keyword evidence="1" id="KW-1133">Transmembrane helix</keyword>
<reference evidence="3" key="1">
    <citation type="journal article" date="2010" name="Genome Biol.">
        <title>Genome sequence of the necrotrophic plant pathogen Pythium ultimum reveals original pathogenicity mechanisms and effector repertoire.</title>
        <authorList>
            <person name="Levesque C.A."/>
            <person name="Brouwer H."/>
            <person name="Cano L."/>
            <person name="Hamilton J.P."/>
            <person name="Holt C."/>
            <person name="Huitema E."/>
            <person name="Raffaele S."/>
            <person name="Robideau G.P."/>
            <person name="Thines M."/>
            <person name="Win J."/>
            <person name="Zerillo M.M."/>
            <person name="Beakes G.W."/>
            <person name="Boore J.L."/>
            <person name="Busam D."/>
            <person name="Dumas B."/>
            <person name="Ferriera S."/>
            <person name="Fuerstenberg S.I."/>
            <person name="Gachon C.M."/>
            <person name="Gaulin E."/>
            <person name="Govers F."/>
            <person name="Grenville-Briggs L."/>
            <person name="Horner N."/>
            <person name="Hostetler J."/>
            <person name="Jiang R.H."/>
            <person name="Johnson J."/>
            <person name="Krajaejun T."/>
            <person name="Lin H."/>
            <person name="Meijer H.J."/>
            <person name="Moore B."/>
            <person name="Morris P."/>
            <person name="Phuntmart V."/>
            <person name="Puiu D."/>
            <person name="Shetty J."/>
            <person name="Stajich J.E."/>
            <person name="Tripathy S."/>
            <person name="Wawra S."/>
            <person name="van West P."/>
            <person name="Whitty B.R."/>
            <person name="Coutinho P.M."/>
            <person name="Henrissat B."/>
            <person name="Martin F."/>
            <person name="Thomas P.D."/>
            <person name="Tyler B.M."/>
            <person name="De Vries R.P."/>
            <person name="Kamoun S."/>
            <person name="Yandell M."/>
            <person name="Tisserat N."/>
            <person name="Buell C.R."/>
        </authorList>
    </citation>
    <scope>NUCLEOTIDE SEQUENCE</scope>
    <source>
        <strain evidence="3">DAOM:BR144</strain>
    </source>
</reference>
<keyword evidence="1" id="KW-0472">Membrane</keyword>
<dbReference type="EMBL" id="GL376621">
    <property type="status" value="NOT_ANNOTATED_CDS"/>
    <property type="molecule type" value="Genomic_DNA"/>
</dbReference>
<name>K3X458_GLOUD</name>
<evidence type="ECO:0000256" key="1">
    <source>
        <dbReference type="SAM" id="Phobius"/>
    </source>
</evidence>
<dbReference type="OMA" id="LAVWIAH"/>
<feature type="transmembrane region" description="Helical" evidence="1">
    <location>
        <begin position="92"/>
        <end position="118"/>
    </location>
</feature>
<feature type="transmembrane region" description="Helical" evidence="1">
    <location>
        <begin position="61"/>
        <end position="80"/>
    </location>
</feature>
<accession>K3X458</accession>
<organism evidence="2 3">
    <name type="scientific">Globisporangium ultimum (strain ATCC 200006 / CBS 805.95 / DAOM BR144)</name>
    <name type="common">Pythium ultimum</name>
    <dbReference type="NCBI Taxonomy" id="431595"/>
    <lineage>
        <taxon>Eukaryota</taxon>
        <taxon>Sar</taxon>
        <taxon>Stramenopiles</taxon>
        <taxon>Oomycota</taxon>
        <taxon>Peronosporomycetes</taxon>
        <taxon>Pythiales</taxon>
        <taxon>Pythiaceae</taxon>
        <taxon>Globisporangium</taxon>
    </lineage>
</organism>
<dbReference type="AlphaFoldDB" id="K3X458"/>
<dbReference type="HOGENOM" id="CLU_014711_0_1_1"/>
<proteinExistence type="predicted"/>
<feature type="transmembrane region" description="Helical" evidence="1">
    <location>
        <begin position="157"/>
        <end position="177"/>
    </location>
</feature>
<dbReference type="Proteomes" id="UP000019132">
    <property type="component" value="Unassembled WGS sequence"/>
</dbReference>
<evidence type="ECO:0000313" key="2">
    <source>
        <dbReference type="EnsemblProtists" id="PYU1_T012007"/>
    </source>
</evidence>